<gene>
    <name evidence="14" type="ORF">ABMA27_013819</name>
</gene>
<dbReference type="InterPro" id="IPR038441">
    <property type="entry name" value="THAP_Znf_sf"/>
</dbReference>
<keyword evidence="4 12" id="KW-0863">Zinc-finger</keyword>
<dbReference type="PROSITE" id="PS50950">
    <property type="entry name" value="ZF_THAP"/>
    <property type="match status" value="1"/>
</dbReference>
<evidence type="ECO:0000256" key="12">
    <source>
        <dbReference type="PROSITE-ProRule" id="PRU00309"/>
    </source>
</evidence>
<accession>A0ABR3IBM0</accession>
<keyword evidence="15" id="KW-1185">Reference proteome</keyword>
<sequence length="133" mass="15224">MPSCAILSCRKRSNCHTKTKGGVSFHRFPKDPKLRKIWMDATGREDWISTKSSCICSRHFTEDDYAVKKSGYKYLKEGAIPHENIIPAYRQTHIRNSSRVFAFSSTHSGSSLYKWPVMAPLKVQVNILANFKL</sequence>
<evidence type="ECO:0000259" key="13">
    <source>
        <dbReference type="PROSITE" id="PS50950"/>
    </source>
</evidence>
<evidence type="ECO:0000313" key="14">
    <source>
        <dbReference type="EMBL" id="KAL0893661.1"/>
    </source>
</evidence>
<evidence type="ECO:0000256" key="3">
    <source>
        <dbReference type="ARBA" id="ARBA00022723"/>
    </source>
</evidence>
<dbReference type="SMART" id="SM00980">
    <property type="entry name" value="THAP"/>
    <property type="match status" value="1"/>
</dbReference>
<keyword evidence="10" id="KW-0539">Nucleus</keyword>
<keyword evidence="9" id="KW-0804">Transcription</keyword>
<keyword evidence="8 12" id="KW-0238">DNA-binding</keyword>
<feature type="domain" description="THAP-type" evidence="13">
    <location>
        <begin position="1"/>
        <end position="84"/>
    </location>
</feature>
<keyword evidence="6" id="KW-0805">Transcription regulation</keyword>
<keyword evidence="5" id="KW-0862">Zinc</keyword>
<evidence type="ECO:0000256" key="4">
    <source>
        <dbReference type="ARBA" id="ARBA00022771"/>
    </source>
</evidence>
<proteinExistence type="inferred from homology"/>
<dbReference type="SMART" id="SM00692">
    <property type="entry name" value="DM3"/>
    <property type="match status" value="1"/>
</dbReference>
<dbReference type="InterPro" id="IPR026516">
    <property type="entry name" value="THAP1/10"/>
</dbReference>
<dbReference type="PANTHER" id="PTHR46600:SF1">
    <property type="entry name" value="THAP DOMAIN-CONTAINING PROTEIN 1"/>
    <property type="match status" value="1"/>
</dbReference>
<keyword evidence="11" id="KW-0131">Cell cycle</keyword>
<dbReference type="Proteomes" id="UP001549920">
    <property type="component" value="Unassembled WGS sequence"/>
</dbReference>
<dbReference type="SUPFAM" id="SSF57716">
    <property type="entry name" value="Glucocorticoid receptor-like (DNA-binding domain)"/>
    <property type="match status" value="1"/>
</dbReference>
<evidence type="ECO:0000256" key="7">
    <source>
        <dbReference type="ARBA" id="ARBA00023054"/>
    </source>
</evidence>
<comment type="caution">
    <text evidence="14">The sequence shown here is derived from an EMBL/GenBank/DDBJ whole genome shotgun (WGS) entry which is preliminary data.</text>
</comment>
<evidence type="ECO:0000256" key="11">
    <source>
        <dbReference type="ARBA" id="ARBA00023306"/>
    </source>
</evidence>
<evidence type="ECO:0000256" key="10">
    <source>
        <dbReference type="ARBA" id="ARBA00023242"/>
    </source>
</evidence>
<name>A0ABR3IBM0_LOXSC</name>
<keyword evidence="7" id="KW-0175">Coiled coil</keyword>
<comment type="subcellular location">
    <subcellularLocation>
        <location evidence="1">Nucleus</location>
        <location evidence="1">Nucleoplasm</location>
    </subcellularLocation>
</comment>
<dbReference type="Gene3D" id="6.20.210.20">
    <property type="entry name" value="THAP domain"/>
    <property type="match status" value="1"/>
</dbReference>
<evidence type="ECO:0000313" key="15">
    <source>
        <dbReference type="Proteomes" id="UP001549920"/>
    </source>
</evidence>
<dbReference type="Pfam" id="PF05485">
    <property type="entry name" value="THAP"/>
    <property type="match status" value="1"/>
</dbReference>
<dbReference type="EMBL" id="JBEUOH010000005">
    <property type="protein sequence ID" value="KAL0893661.1"/>
    <property type="molecule type" value="Genomic_DNA"/>
</dbReference>
<evidence type="ECO:0000256" key="5">
    <source>
        <dbReference type="ARBA" id="ARBA00022833"/>
    </source>
</evidence>
<evidence type="ECO:0000256" key="6">
    <source>
        <dbReference type="ARBA" id="ARBA00023015"/>
    </source>
</evidence>
<evidence type="ECO:0000256" key="9">
    <source>
        <dbReference type="ARBA" id="ARBA00023163"/>
    </source>
</evidence>
<evidence type="ECO:0000256" key="1">
    <source>
        <dbReference type="ARBA" id="ARBA00004642"/>
    </source>
</evidence>
<comment type="similarity">
    <text evidence="2">Belongs to the THAP1 family.</text>
</comment>
<evidence type="ECO:0000256" key="8">
    <source>
        <dbReference type="ARBA" id="ARBA00023125"/>
    </source>
</evidence>
<reference evidence="14 15" key="1">
    <citation type="submission" date="2024-06" db="EMBL/GenBank/DDBJ databases">
        <title>A chromosome-level genome assembly of beet webworm, Loxostege sticticalis.</title>
        <authorList>
            <person name="Zhang Y."/>
        </authorList>
    </citation>
    <scope>NUCLEOTIDE SEQUENCE [LARGE SCALE GENOMIC DNA]</scope>
    <source>
        <strain evidence="14">AQ026</strain>
        <tissue evidence="14">Whole body</tissue>
    </source>
</reference>
<dbReference type="InterPro" id="IPR006612">
    <property type="entry name" value="THAP_Znf"/>
</dbReference>
<dbReference type="PANTHER" id="PTHR46600">
    <property type="entry name" value="THAP DOMAIN-CONTAINING"/>
    <property type="match status" value="1"/>
</dbReference>
<protein>
    <recommendedName>
        <fullName evidence="13">THAP-type domain-containing protein</fullName>
    </recommendedName>
</protein>
<organism evidence="14 15">
    <name type="scientific">Loxostege sticticalis</name>
    <name type="common">Beet webworm moth</name>
    <dbReference type="NCBI Taxonomy" id="481309"/>
    <lineage>
        <taxon>Eukaryota</taxon>
        <taxon>Metazoa</taxon>
        <taxon>Ecdysozoa</taxon>
        <taxon>Arthropoda</taxon>
        <taxon>Hexapoda</taxon>
        <taxon>Insecta</taxon>
        <taxon>Pterygota</taxon>
        <taxon>Neoptera</taxon>
        <taxon>Endopterygota</taxon>
        <taxon>Lepidoptera</taxon>
        <taxon>Glossata</taxon>
        <taxon>Ditrysia</taxon>
        <taxon>Pyraloidea</taxon>
        <taxon>Crambidae</taxon>
        <taxon>Pyraustinae</taxon>
        <taxon>Loxostege</taxon>
    </lineage>
</organism>
<keyword evidence="3" id="KW-0479">Metal-binding</keyword>
<evidence type="ECO:0000256" key="2">
    <source>
        <dbReference type="ARBA" id="ARBA00006177"/>
    </source>
</evidence>